<dbReference type="RefSeq" id="WP_275475339.1">
    <property type="nucleotide sequence ID" value="NZ_CP162940.1"/>
</dbReference>
<organism evidence="1 2">
    <name type="scientific">Alicyclobacillus fastidiosus</name>
    <dbReference type="NCBI Taxonomy" id="392011"/>
    <lineage>
        <taxon>Bacteria</taxon>
        <taxon>Bacillati</taxon>
        <taxon>Bacillota</taxon>
        <taxon>Bacilli</taxon>
        <taxon>Bacillales</taxon>
        <taxon>Alicyclobacillaceae</taxon>
        <taxon>Alicyclobacillus</taxon>
    </lineage>
</organism>
<dbReference type="PIRSF" id="PIRSF004764">
    <property type="entry name" value="YmfJ"/>
    <property type="match status" value="1"/>
</dbReference>
<dbReference type="InterPro" id="IPR038292">
    <property type="entry name" value="YmfJ/YflH_sf"/>
</dbReference>
<sequence length="83" mass="9653">MSVLDNFDHWREFLGEHVDKAQNMGFNEEQITNVASKMGEFLANKVDPKNDEQRLLKEMWDAGDEQERRTIAGLMVKMSDKAH</sequence>
<proteinExistence type="predicted"/>
<dbReference type="InterPro" id="IPR024702">
    <property type="entry name" value="Uncharacterised_YmfJ"/>
</dbReference>
<comment type="caution">
    <text evidence="1">The sequence shown here is derived from an EMBL/GenBank/DDBJ whole genome shotgun (WGS) entry which is preliminary data.</text>
</comment>
<gene>
    <name evidence="1" type="ORF">KKP3000_002885</name>
</gene>
<reference evidence="1 2" key="1">
    <citation type="journal article" date="2024" name="Int. J. Mol. Sci.">
        <title>Exploration of Alicyclobacillus spp. Genome in Search of Antibiotic Resistance.</title>
        <authorList>
            <person name="Bucka-Kolendo J."/>
            <person name="Kiousi D.E."/>
            <person name="Dekowska A."/>
            <person name="Mikolajczuk-Szczyrba A."/>
            <person name="Karadedos D.M."/>
            <person name="Michael P."/>
            <person name="Galanis A."/>
            <person name="Sokolowska B."/>
        </authorList>
    </citation>
    <scope>NUCLEOTIDE SEQUENCE [LARGE SCALE GENOMIC DNA]</scope>
    <source>
        <strain evidence="1 2">KKP 3000</strain>
    </source>
</reference>
<accession>A0ABV5ABG8</accession>
<dbReference type="InterPro" id="IPR021637">
    <property type="entry name" value="DUF3243"/>
</dbReference>
<evidence type="ECO:0000313" key="1">
    <source>
        <dbReference type="EMBL" id="MFB5189609.1"/>
    </source>
</evidence>
<name>A0ABV5ABG8_9BACL</name>
<evidence type="ECO:0000313" key="2">
    <source>
        <dbReference type="Proteomes" id="UP001579974"/>
    </source>
</evidence>
<protein>
    <submittedName>
        <fullName evidence="1">DUF3243 domain-containing protein</fullName>
    </submittedName>
</protein>
<dbReference type="Proteomes" id="UP001579974">
    <property type="component" value="Unassembled WGS sequence"/>
</dbReference>
<dbReference type="EMBL" id="JBDXSU010000003">
    <property type="protein sequence ID" value="MFB5189609.1"/>
    <property type="molecule type" value="Genomic_DNA"/>
</dbReference>
<dbReference type="Pfam" id="PF11588">
    <property type="entry name" value="DUF3243"/>
    <property type="match status" value="1"/>
</dbReference>
<dbReference type="Gene3D" id="1.10.760.20">
    <property type="entry name" value="Protein of unknown function DUF3243"/>
    <property type="match status" value="1"/>
</dbReference>
<keyword evidence="2" id="KW-1185">Reference proteome</keyword>